<evidence type="ECO:0000259" key="2">
    <source>
        <dbReference type="PROSITE" id="PS50174"/>
    </source>
</evidence>
<organism evidence="3 4">
    <name type="scientific">Acrobeloides nanus</name>
    <dbReference type="NCBI Taxonomy" id="290746"/>
    <lineage>
        <taxon>Eukaryota</taxon>
        <taxon>Metazoa</taxon>
        <taxon>Ecdysozoa</taxon>
        <taxon>Nematoda</taxon>
        <taxon>Chromadorea</taxon>
        <taxon>Rhabditida</taxon>
        <taxon>Tylenchina</taxon>
        <taxon>Cephalobomorpha</taxon>
        <taxon>Cephaloboidea</taxon>
        <taxon>Cephalobidae</taxon>
        <taxon>Acrobeloides</taxon>
    </lineage>
</organism>
<feature type="compositionally biased region" description="Basic and acidic residues" evidence="1">
    <location>
        <begin position="158"/>
        <end position="183"/>
    </location>
</feature>
<keyword evidence="3" id="KW-1185">Reference proteome</keyword>
<dbReference type="WBParaSite" id="ACRNAN_Path_761.g2885.t1">
    <property type="protein sequence ID" value="ACRNAN_Path_761.g2885.t1"/>
    <property type="gene ID" value="ACRNAN_Path_761.g2885"/>
</dbReference>
<dbReference type="Pfam" id="PF01585">
    <property type="entry name" value="G-patch"/>
    <property type="match status" value="1"/>
</dbReference>
<evidence type="ECO:0000313" key="3">
    <source>
        <dbReference type="Proteomes" id="UP000887540"/>
    </source>
</evidence>
<dbReference type="Pfam" id="PF22945">
    <property type="entry name" value="LEM-3_GIY-YIG"/>
    <property type="match status" value="1"/>
</dbReference>
<evidence type="ECO:0000256" key="1">
    <source>
        <dbReference type="SAM" id="MobiDB-lite"/>
    </source>
</evidence>
<reference evidence="4" key="1">
    <citation type="submission" date="2022-11" db="UniProtKB">
        <authorList>
            <consortium name="WormBaseParasite"/>
        </authorList>
    </citation>
    <scope>IDENTIFICATION</scope>
</reference>
<dbReference type="InterPro" id="IPR000467">
    <property type="entry name" value="G_patch_dom"/>
</dbReference>
<dbReference type="PROSITE" id="PS50174">
    <property type="entry name" value="G_PATCH"/>
    <property type="match status" value="1"/>
</dbReference>
<dbReference type="SMART" id="SM00443">
    <property type="entry name" value="G_patch"/>
    <property type="match status" value="1"/>
</dbReference>
<accession>A0A914CBJ3</accession>
<dbReference type="PANTHER" id="PTHR21032:SF0">
    <property type="entry name" value="G PATCH DOMAIN-CONTAINING PROTEIN 11"/>
    <property type="match status" value="1"/>
</dbReference>
<dbReference type="GO" id="GO:0003676">
    <property type="term" value="F:nucleic acid binding"/>
    <property type="evidence" value="ECO:0007669"/>
    <property type="project" value="InterPro"/>
</dbReference>
<dbReference type="AlphaFoldDB" id="A0A914CBJ3"/>
<evidence type="ECO:0000313" key="4">
    <source>
        <dbReference type="WBParaSite" id="ACRNAN_Path_761.g2885.t1"/>
    </source>
</evidence>
<sequence length="396" mass="45953">MRIPAKHRNNTGIKSHKDRRVLEIWDSGYGIISLHIFANIYEAEAFIREAAMIEAIGLENLTNRCVGSYYGVSKNWRPRQRTDFGARLLKNAYIIFKHERCRPLFEHELGIRSTTKKPEMSDEEDYMSETFLSTMKDIKPGVSALPSQRRLLKLNARKETTEEEIRNLPKKADLEKQRREEALSKPVGAESKGFSLLAKMGYKPGMSLGKPREGSETGIKVPIPIEMKAGRSGLGHETHEKEQQQKRVELHFKKLEFQAKNQQWHILLKDYRKRKRDLTAQKQLIGDIIRSRKACQELDIRQGRDLPAESWFWPIYVNKKDEFDEESGIPLKAFKNNEDDLEELLTYRYANGNDAPPEENLNDLEEEELLSRLEAMTEYLRGRAITAMSRAYAKRS</sequence>
<name>A0A914CBJ3_9BILA</name>
<dbReference type="InterPro" id="IPR039249">
    <property type="entry name" value="GPATCH11"/>
</dbReference>
<protein>
    <submittedName>
        <fullName evidence="4">G-patch domain-containing protein</fullName>
    </submittedName>
</protein>
<dbReference type="Proteomes" id="UP000887540">
    <property type="component" value="Unplaced"/>
</dbReference>
<proteinExistence type="predicted"/>
<dbReference type="PANTHER" id="PTHR21032">
    <property type="entry name" value="G PATCH DOMAIN-CONTAINING PROTEIN 11"/>
    <property type="match status" value="1"/>
</dbReference>
<feature type="region of interest" description="Disordered" evidence="1">
    <location>
        <begin position="158"/>
        <end position="187"/>
    </location>
</feature>
<dbReference type="GO" id="GO:0000776">
    <property type="term" value="C:kinetochore"/>
    <property type="evidence" value="ECO:0007669"/>
    <property type="project" value="TreeGrafter"/>
</dbReference>
<feature type="domain" description="G-patch" evidence="2">
    <location>
        <begin position="189"/>
        <end position="239"/>
    </location>
</feature>